<name>A0A554JB65_9BACT</name>
<dbReference type="EMBL" id="VMFD01000038">
    <property type="protein sequence ID" value="TSC65558.1"/>
    <property type="molecule type" value="Genomic_DNA"/>
</dbReference>
<dbReference type="Proteomes" id="UP000316253">
    <property type="component" value="Unassembled WGS sequence"/>
</dbReference>
<evidence type="ECO:0000313" key="1">
    <source>
        <dbReference type="EMBL" id="TSC65558.1"/>
    </source>
</evidence>
<organism evidence="1 2">
    <name type="scientific">Candidatus Berkelbacteria bacterium Gr01-1014_85</name>
    <dbReference type="NCBI Taxonomy" id="2017150"/>
    <lineage>
        <taxon>Bacteria</taxon>
        <taxon>Candidatus Berkelbacteria</taxon>
    </lineage>
</organism>
<sequence>MHQGYQLHRPRFVYLYPEERALEERCIDEVAKVLEAKMPTTSANVLIIEMFHDYDVRTGGFMVAPHFAGPDQPAWTCLTMPAHQEVTLALTRFLQSLDTETSEALVDIDLRIGFRCLEVSVCMRLPVVEWSEQALLKMLRHVKLELEHHAAMQIQLGDGIIAVNAKHKWHHHRSRQA</sequence>
<gene>
    <name evidence="1" type="ORF">CEO22_445</name>
</gene>
<evidence type="ECO:0000313" key="2">
    <source>
        <dbReference type="Proteomes" id="UP000316253"/>
    </source>
</evidence>
<reference evidence="1 2" key="1">
    <citation type="submission" date="2017-08" db="EMBL/GenBank/DDBJ databases">
        <title>Mechanisms for carbon and nitrogen cycling indicate functional differentiation within the Candidate Phyla Radiation.</title>
        <authorList>
            <person name="Danczak R.E."/>
            <person name="Johnston M.D."/>
            <person name="Kenah C."/>
            <person name="Slattery M."/>
            <person name="Wrighton K.C."/>
            <person name="Wilkins M.J."/>
        </authorList>
    </citation>
    <scope>NUCLEOTIDE SEQUENCE [LARGE SCALE GENOMIC DNA]</scope>
    <source>
        <strain evidence="1">Gr01-1014_85</strain>
    </source>
</reference>
<proteinExistence type="predicted"/>
<dbReference type="AlphaFoldDB" id="A0A554JB65"/>
<accession>A0A554JB65</accession>
<protein>
    <submittedName>
        <fullName evidence="1">Uncharacterized protein</fullName>
    </submittedName>
</protein>
<comment type="caution">
    <text evidence="1">The sequence shown here is derived from an EMBL/GenBank/DDBJ whole genome shotgun (WGS) entry which is preliminary data.</text>
</comment>